<dbReference type="RefSeq" id="WP_120180443.1">
    <property type="nucleotide sequence ID" value="NZ_MBTA01000002.1"/>
</dbReference>
<comment type="similarity">
    <text evidence="17">Belongs to the NnrD/CARKD family.</text>
</comment>
<reference evidence="22 23" key="1">
    <citation type="submission" date="2016-07" db="EMBL/GenBank/DDBJ databases">
        <title>Genome of Pelobium manganitolerans.</title>
        <authorList>
            <person name="Wu S."/>
            <person name="Wang G."/>
        </authorList>
    </citation>
    <scope>NUCLEOTIDE SEQUENCE [LARGE SCALE GENOMIC DNA]</scope>
    <source>
        <strain evidence="22 23">YS-25</strain>
    </source>
</reference>
<dbReference type="PANTHER" id="PTHR12592:SF0">
    <property type="entry name" value="ATP-DEPENDENT (S)-NAD(P)H-HYDRATE DEHYDRATASE"/>
    <property type="match status" value="1"/>
</dbReference>
<feature type="binding site" evidence="17">
    <location>
        <position position="372"/>
    </location>
    <ligand>
        <name>(6S)-NADPHX</name>
        <dbReference type="ChEBI" id="CHEBI:64076"/>
    </ligand>
</feature>
<dbReference type="GO" id="GO:0046496">
    <property type="term" value="P:nicotinamide nucleotide metabolic process"/>
    <property type="evidence" value="ECO:0007669"/>
    <property type="project" value="UniProtKB-UniRule"/>
</dbReference>
<evidence type="ECO:0000256" key="17">
    <source>
        <dbReference type="HAMAP-Rule" id="MF_01965"/>
    </source>
</evidence>
<comment type="similarity">
    <text evidence="4 19">In the C-terminal section; belongs to the NnrD/CARKD family.</text>
</comment>
<protein>
    <recommendedName>
        <fullName evidence="19">Bifunctional NAD(P)H-hydrate repair enzyme</fullName>
    </recommendedName>
    <alternativeName>
        <fullName evidence="19">Nicotinamide nucleotide repair protein</fullName>
    </alternativeName>
    <domain>
        <recommendedName>
            <fullName evidence="19">ADP-dependent (S)-NAD(P)H-hydrate dehydratase</fullName>
            <ecNumber evidence="19">4.2.1.136</ecNumber>
        </recommendedName>
        <alternativeName>
            <fullName evidence="19">ADP-dependent NAD(P)HX dehydratase</fullName>
        </alternativeName>
    </domain>
    <domain>
        <recommendedName>
            <fullName evidence="19">NAD(P)H-hydrate epimerase</fullName>
            <ecNumber evidence="19">5.1.99.6</ecNumber>
        </recommendedName>
    </domain>
</protein>
<comment type="function">
    <text evidence="18">Catalyzes the epimerization of the S- and R-forms of NAD(P)HX, a damaged form of NAD(P)H that is a result of enzymatic or heat-dependent hydration. This is a prerequisite for the S-specific NAD(P)H-hydrate dehydratase to allow the repair of both epimers of NAD(P)HX.</text>
</comment>
<dbReference type="Pfam" id="PF03853">
    <property type="entry name" value="YjeF_N"/>
    <property type="match status" value="1"/>
</dbReference>
<evidence type="ECO:0000256" key="14">
    <source>
        <dbReference type="ARBA" id="ARBA00025153"/>
    </source>
</evidence>
<dbReference type="GO" id="GO:0005524">
    <property type="term" value="F:ATP binding"/>
    <property type="evidence" value="ECO:0007669"/>
    <property type="project" value="UniProtKB-UniRule"/>
</dbReference>
<keyword evidence="5 18" id="KW-0479">Metal-binding</keyword>
<name>A0A419SAL4_9SPHI</name>
<evidence type="ECO:0000256" key="8">
    <source>
        <dbReference type="ARBA" id="ARBA00022857"/>
    </source>
</evidence>
<keyword evidence="13" id="KW-0511">Multifunctional enzyme</keyword>
<dbReference type="InterPro" id="IPR029056">
    <property type="entry name" value="Ribokinase-like"/>
</dbReference>
<dbReference type="GO" id="GO:0052855">
    <property type="term" value="F:ADP-dependent NAD(P)H-hydrate dehydratase activity"/>
    <property type="evidence" value="ECO:0007669"/>
    <property type="project" value="UniProtKB-UniRule"/>
</dbReference>
<dbReference type="InterPro" id="IPR030677">
    <property type="entry name" value="Nnr"/>
</dbReference>
<keyword evidence="23" id="KW-1185">Reference proteome</keyword>
<dbReference type="HAMAP" id="MF_01966">
    <property type="entry name" value="NADHX_epimerase"/>
    <property type="match status" value="1"/>
</dbReference>
<proteinExistence type="inferred from homology"/>
<dbReference type="CDD" id="cd01171">
    <property type="entry name" value="YXKO-related"/>
    <property type="match status" value="1"/>
</dbReference>
<evidence type="ECO:0000256" key="19">
    <source>
        <dbReference type="PIRNR" id="PIRNR017184"/>
    </source>
</evidence>
<comment type="caution">
    <text evidence="22">The sequence shown here is derived from an EMBL/GenBank/DDBJ whole genome shotgun (WGS) entry which is preliminary data.</text>
</comment>
<evidence type="ECO:0000256" key="1">
    <source>
        <dbReference type="ARBA" id="ARBA00000013"/>
    </source>
</evidence>
<dbReference type="SUPFAM" id="SSF64153">
    <property type="entry name" value="YjeF N-terminal domain-like"/>
    <property type="match status" value="1"/>
</dbReference>
<gene>
    <name evidence="17" type="primary">nnrD</name>
    <name evidence="18" type="synonym">nnrE</name>
    <name evidence="22" type="ORF">BCY91_12985</name>
</gene>
<dbReference type="PIRSF" id="PIRSF017184">
    <property type="entry name" value="Nnr"/>
    <property type="match status" value="1"/>
</dbReference>
<comment type="cofactor">
    <cofactor evidence="17">
        <name>Mg(2+)</name>
        <dbReference type="ChEBI" id="CHEBI:18420"/>
    </cofactor>
</comment>
<comment type="catalytic activity">
    <reaction evidence="15 17 19">
        <text>(6S)-NADHX + ADP = AMP + phosphate + NADH + H(+)</text>
        <dbReference type="Rhea" id="RHEA:32223"/>
        <dbReference type="ChEBI" id="CHEBI:15378"/>
        <dbReference type="ChEBI" id="CHEBI:43474"/>
        <dbReference type="ChEBI" id="CHEBI:57945"/>
        <dbReference type="ChEBI" id="CHEBI:64074"/>
        <dbReference type="ChEBI" id="CHEBI:456215"/>
        <dbReference type="ChEBI" id="CHEBI:456216"/>
        <dbReference type="EC" id="4.2.1.136"/>
    </reaction>
</comment>
<evidence type="ECO:0000256" key="18">
    <source>
        <dbReference type="HAMAP-Rule" id="MF_01966"/>
    </source>
</evidence>
<keyword evidence="11 18" id="KW-0413">Isomerase</keyword>
<evidence type="ECO:0000259" key="21">
    <source>
        <dbReference type="PROSITE" id="PS51385"/>
    </source>
</evidence>
<dbReference type="Proteomes" id="UP000283433">
    <property type="component" value="Unassembled WGS sequence"/>
</dbReference>
<dbReference type="NCBIfam" id="TIGR00197">
    <property type="entry name" value="yjeF_nterm"/>
    <property type="match status" value="1"/>
</dbReference>
<evidence type="ECO:0000256" key="4">
    <source>
        <dbReference type="ARBA" id="ARBA00009524"/>
    </source>
</evidence>
<feature type="domain" description="YjeF N-terminal" evidence="21">
    <location>
        <begin position="10"/>
        <end position="217"/>
    </location>
</feature>
<comment type="similarity">
    <text evidence="3 19">In the N-terminal section; belongs to the NnrE/AIBP family.</text>
</comment>
<comment type="similarity">
    <text evidence="18">Belongs to the NnrE/AIBP family.</text>
</comment>
<comment type="catalytic activity">
    <reaction evidence="16 17 19">
        <text>(6S)-NADPHX + ADP = AMP + phosphate + NADPH + H(+)</text>
        <dbReference type="Rhea" id="RHEA:32235"/>
        <dbReference type="ChEBI" id="CHEBI:15378"/>
        <dbReference type="ChEBI" id="CHEBI:43474"/>
        <dbReference type="ChEBI" id="CHEBI:57783"/>
        <dbReference type="ChEBI" id="CHEBI:64076"/>
        <dbReference type="ChEBI" id="CHEBI:456215"/>
        <dbReference type="ChEBI" id="CHEBI:456216"/>
        <dbReference type="EC" id="4.2.1.136"/>
    </reaction>
</comment>
<dbReference type="OrthoDB" id="9806925at2"/>
<evidence type="ECO:0000256" key="11">
    <source>
        <dbReference type="ARBA" id="ARBA00023235"/>
    </source>
</evidence>
<comment type="catalytic activity">
    <reaction evidence="1 18 19">
        <text>(6R)-NADHX = (6S)-NADHX</text>
        <dbReference type="Rhea" id="RHEA:32215"/>
        <dbReference type="ChEBI" id="CHEBI:64074"/>
        <dbReference type="ChEBI" id="CHEBI:64075"/>
        <dbReference type="EC" id="5.1.99.6"/>
    </reaction>
</comment>
<feature type="binding site" evidence="18">
    <location>
        <position position="127"/>
    </location>
    <ligand>
        <name>K(+)</name>
        <dbReference type="ChEBI" id="CHEBI:29103"/>
    </ligand>
</feature>
<comment type="function">
    <text evidence="14 19">Bifunctional enzyme that catalyzes the epimerization of the S- and R-forms of NAD(P)HX and the dehydration of the S-form of NAD(P)HX at the expense of ADP, which is converted to AMP. This allows the repair of both epimers of NAD(P)HX, a damaged form of NAD(P)H that is a result of enzymatic or heat-dependent hydration.</text>
</comment>
<feature type="binding site" evidence="18">
    <location>
        <position position="60"/>
    </location>
    <ligand>
        <name>K(+)</name>
        <dbReference type="ChEBI" id="CHEBI:29103"/>
    </ligand>
</feature>
<comment type="function">
    <text evidence="17">Catalyzes the dehydration of the S-form of NAD(P)HX at the expense of ADP, which is converted to AMP. Together with NAD(P)HX epimerase, which catalyzes the epimerization of the S- and R-forms, the enzyme allows the repair of both epimers of NAD(P)HX, a damaged form of NAD(P)H that is a result of enzymatic or heat-dependent hydration.</text>
</comment>
<dbReference type="EMBL" id="MBTA01000002">
    <property type="protein sequence ID" value="RKD19513.1"/>
    <property type="molecule type" value="Genomic_DNA"/>
</dbReference>
<keyword evidence="9 18" id="KW-0630">Potassium</keyword>
<dbReference type="Gene3D" id="3.40.1190.20">
    <property type="match status" value="1"/>
</dbReference>
<organism evidence="22 23">
    <name type="scientific">Pelobium manganitolerans</name>
    <dbReference type="NCBI Taxonomy" id="1842495"/>
    <lineage>
        <taxon>Bacteria</taxon>
        <taxon>Pseudomonadati</taxon>
        <taxon>Bacteroidota</taxon>
        <taxon>Sphingobacteriia</taxon>
        <taxon>Sphingobacteriales</taxon>
        <taxon>Sphingobacteriaceae</taxon>
        <taxon>Pelobium</taxon>
    </lineage>
</organism>
<dbReference type="InterPro" id="IPR000631">
    <property type="entry name" value="CARKD"/>
</dbReference>
<dbReference type="GO" id="GO:0052856">
    <property type="term" value="F:NAD(P)HX epimerase activity"/>
    <property type="evidence" value="ECO:0007669"/>
    <property type="project" value="UniProtKB-UniRule"/>
</dbReference>
<dbReference type="HAMAP" id="MF_01965">
    <property type="entry name" value="NADHX_dehydratase"/>
    <property type="match status" value="1"/>
</dbReference>
<sequence>MLKLLTAAQSREAERYTIENEPIESSELMERASHAFVKIFIDRFPDRKKSVLIFCGRGNNGGDGLAISRLLFDEGYQQIQTYIADFSENASEDFELNLERLQEKDVSIFYLKHAADLDSYNADFVIDALFGSGLNRPLQGEYRELVKKMNQLSAYKVSVDVPSGMPCEGEFADAVIVKSDFVVTFQRPKLNFLLPISGPYIKDWKVANIGLDENYIQSTPSPYYWLWKGGVQRFIKARQPFEHKGLLGHSLIVAGAKETMGAALICTEACVKAGAGLTSAMIPSSGLTALNTRLPEAMYFNREDLSDADFEKYSVVAIGPGLGTHEEALGLLKQILNGFKKPMVIDADAINLLSKHPELLQMVPEHSVFTPHMKEFDRLFGTHNSWWQRIETARRQAKELKAFIVLKNRYTMIFSPGGICYFNSSGSPAMASGGMGDALTGIIASLISQGYEVEKAIQLAVFSHGYAGEQLAQSMLVVPATALIKNMPQVLKELLPK</sequence>
<evidence type="ECO:0000256" key="10">
    <source>
        <dbReference type="ARBA" id="ARBA00023027"/>
    </source>
</evidence>
<feature type="binding site" evidence="18">
    <location>
        <begin position="59"/>
        <end position="63"/>
    </location>
    <ligand>
        <name>(6S)-NADPHX</name>
        <dbReference type="ChEBI" id="CHEBI:64076"/>
    </ligand>
</feature>
<feature type="binding site" evidence="17">
    <location>
        <position position="262"/>
    </location>
    <ligand>
        <name>(6S)-NADPHX</name>
        <dbReference type="ChEBI" id="CHEBI:64076"/>
    </ligand>
</feature>
<keyword evidence="8 17" id="KW-0521">NADP</keyword>
<dbReference type="Pfam" id="PF01256">
    <property type="entry name" value="Carb_kinase"/>
    <property type="match status" value="1"/>
</dbReference>
<evidence type="ECO:0000256" key="13">
    <source>
        <dbReference type="ARBA" id="ARBA00023268"/>
    </source>
</evidence>
<dbReference type="GO" id="GO:0110051">
    <property type="term" value="P:metabolite repair"/>
    <property type="evidence" value="ECO:0007669"/>
    <property type="project" value="TreeGrafter"/>
</dbReference>
<feature type="binding site" evidence="18">
    <location>
        <position position="160"/>
    </location>
    <ligand>
        <name>(6S)-NADPHX</name>
        <dbReference type="ChEBI" id="CHEBI:64076"/>
    </ligand>
</feature>
<dbReference type="PROSITE" id="PS51383">
    <property type="entry name" value="YJEF_C_3"/>
    <property type="match status" value="1"/>
</dbReference>
<feature type="binding site" evidence="18">
    <location>
        <position position="142"/>
    </location>
    <ligand>
        <name>(6S)-NADPHX</name>
        <dbReference type="ChEBI" id="CHEBI:64076"/>
    </ligand>
</feature>
<dbReference type="SUPFAM" id="SSF53613">
    <property type="entry name" value="Ribokinase-like"/>
    <property type="match status" value="1"/>
</dbReference>
<evidence type="ECO:0000256" key="6">
    <source>
        <dbReference type="ARBA" id="ARBA00022741"/>
    </source>
</evidence>
<dbReference type="InterPro" id="IPR004443">
    <property type="entry name" value="YjeF_N_dom"/>
</dbReference>
<comment type="catalytic activity">
    <reaction evidence="2 18 19">
        <text>(6R)-NADPHX = (6S)-NADPHX</text>
        <dbReference type="Rhea" id="RHEA:32227"/>
        <dbReference type="ChEBI" id="CHEBI:64076"/>
        <dbReference type="ChEBI" id="CHEBI:64077"/>
        <dbReference type="EC" id="5.1.99.6"/>
    </reaction>
</comment>
<feature type="binding site" evidence="17">
    <location>
        <position position="436"/>
    </location>
    <ligand>
        <name>AMP</name>
        <dbReference type="ChEBI" id="CHEBI:456215"/>
    </ligand>
</feature>
<dbReference type="PANTHER" id="PTHR12592">
    <property type="entry name" value="ATP-DEPENDENT (S)-NAD(P)H-HYDRATE DEHYDRATASE FAMILY MEMBER"/>
    <property type="match status" value="1"/>
</dbReference>
<comment type="subunit">
    <text evidence="17">Homotetramer.</text>
</comment>
<feature type="binding site" evidence="18">
    <location>
        <position position="163"/>
    </location>
    <ligand>
        <name>K(+)</name>
        <dbReference type="ChEBI" id="CHEBI:29103"/>
    </ligand>
</feature>
<evidence type="ECO:0000256" key="9">
    <source>
        <dbReference type="ARBA" id="ARBA00022958"/>
    </source>
</evidence>
<dbReference type="PROSITE" id="PS51385">
    <property type="entry name" value="YJEF_N"/>
    <property type="match status" value="1"/>
</dbReference>
<evidence type="ECO:0000256" key="2">
    <source>
        <dbReference type="ARBA" id="ARBA00000909"/>
    </source>
</evidence>
<comment type="cofactor">
    <cofactor evidence="18 19">
        <name>K(+)</name>
        <dbReference type="ChEBI" id="CHEBI:29103"/>
    </cofactor>
    <text evidence="18 19">Binds 1 potassium ion per subunit.</text>
</comment>
<evidence type="ECO:0000313" key="23">
    <source>
        <dbReference type="Proteomes" id="UP000283433"/>
    </source>
</evidence>
<dbReference type="AlphaFoldDB" id="A0A419SAL4"/>
<dbReference type="Gene3D" id="3.40.50.10260">
    <property type="entry name" value="YjeF N-terminal domain"/>
    <property type="match status" value="1"/>
</dbReference>
<accession>A0A419SAL4</accession>
<keyword evidence="7 17" id="KW-0067">ATP-binding</keyword>
<feature type="binding site" evidence="17">
    <location>
        <position position="321"/>
    </location>
    <ligand>
        <name>(6S)-NADPHX</name>
        <dbReference type="ChEBI" id="CHEBI:64076"/>
    </ligand>
</feature>
<evidence type="ECO:0000256" key="5">
    <source>
        <dbReference type="ARBA" id="ARBA00022723"/>
    </source>
</evidence>
<dbReference type="EC" id="5.1.99.6" evidence="19"/>
<evidence type="ECO:0000313" key="22">
    <source>
        <dbReference type="EMBL" id="RKD19513.1"/>
    </source>
</evidence>
<dbReference type="GO" id="GO:0046872">
    <property type="term" value="F:metal ion binding"/>
    <property type="evidence" value="ECO:0007669"/>
    <property type="project" value="UniProtKB-UniRule"/>
</dbReference>
<feature type="binding site" evidence="18">
    <location>
        <begin position="131"/>
        <end position="137"/>
    </location>
    <ligand>
        <name>(6S)-NADPHX</name>
        <dbReference type="ChEBI" id="CHEBI:64076"/>
    </ligand>
</feature>
<feature type="domain" description="YjeF C-terminal" evidence="20">
    <location>
        <begin position="227"/>
        <end position="494"/>
    </location>
</feature>
<dbReference type="InterPro" id="IPR036652">
    <property type="entry name" value="YjeF_N_dom_sf"/>
</dbReference>
<evidence type="ECO:0000256" key="7">
    <source>
        <dbReference type="ARBA" id="ARBA00022840"/>
    </source>
</evidence>
<feature type="binding site" evidence="17">
    <location>
        <begin position="407"/>
        <end position="411"/>
    </location>
    <ligand>
        <name>AMP</name>
        <dbReference type="ChEBI" id="CHEBI:456215"/>
    </ligand>
</feature>
<dbReference type="EC" id="4.2.1.136" evidence="19"/>
<keyword evidence="10 17" id="KW-0520">NAD</keyword>
<feature type="binding site" evidence="17">
    <location>
        <position position="437"/>
    </location>
    <ligand>
        <name>(6S)-NADPHX</name>
        <dbReference type="ChEBI" id="CHEBI:64076"/>
    </ligand>
</feature>
<evidence type="ECO:0000256" key="16">
    <source>
        <dbReference type="ARBA" id="ARBA00049209"/>
    </source>
</evidence>
<evidence type="ECO:0000256" key="3">
    <source>
        <dbReference type="ARBA" id="ARBA00006001"/>
    </source>
</evidence>
<evidence type="ECO:0000259" key="20">
    <source>
        <dbReference type="PROSITE" id="PS51383"/>
    </source>
</evidence>
<dbReference type="NCBIfam" id="TIGR00196">
    <property type="entry name" value="yjeF_cterm"/>
    <property type="match status" value="1"/>
</dbReference>
<evidence type="ECO:0000256" key="15">
    <source>
        <dbReference type="ARBA" id="ARBA00048238"/>
    </source>
</evidence>
<evidence type="ECO:0000256" key="12">
    <source>
        <dbReference type="ARBA" id="ARBA00023239"/>
    </source>
</evidence>
<keyword evidence="6 17" id="KW-0547">Nucleotide-binding</keyword>
<keyword evidence="12 17" id="KW-0456">Lyase</keyword>